<evidence type="ECO:0000256" key="1">
    <source>
        <dbReference type="ARBA" id="ARBA00005695"/>
    </source>
</evidence>
<dbReference type="PIRSF" id="PIRSF002741">
    <property type="entry name" value="MppA"/>
    <property type="match status" value="1"/>
</dbReference>
<dbReference type="Gene3D" id="3.40.190.10">
    <property type="entry name" value="Periplasmic binding protein-like II"/>
    <property type="match status" value="1"/>
</dbReference>
<comment type="caution">
    <text evidence="6">The sequence shown here is derived from an EMBL/GenBank/DDBJ whole genome shotgun (WGS) entry which is preliminary data.</text>
</comment>
<dbReference type="Proteomes" id="UP001501251">
    <property type="component" value="Unassembled WGS sequence"/>
</dbReference>
<organism evidence="6 7">
    <name type="scientific">Streptosporangium oxazolinicum</name>
    <dbReference type="NCBI Taxonomy" id="909287"/>
    <lineage>
        <taxon>Bacteria</taxon>
        <taxon>Bacillati</taxon>
        <taxon>Actinomycetota</taxon>
        <taxon>Actinomycetes</taxon>
        <taxon>Streptosporangiales</taxon>
        <taxon>Streptosporangiaceae</taxon>
        <taxon>Streptosporangium</taxon>
    </lineage>
</organism>
<evidence type="ECO:0000259" key="5">
    <source>
        <dbReference type="Pfam" id="PF00496"/>
    </source>
</evidence>
<protein>
    <recommendedName>
        <fullName evidence="5">Solute-binding protein family 5 domain-containing protein</fullName>
    </recommendedName>
</protein>
<feature type="signal peptide" evidence="4">
    <location>
        <begin position="1"/>
        <end position="26"/>
    </location>
</feature>
<dbReference type="SUPFAM" id="SSF53850">
    <property type="entry name" value="Periplasmic binding protein-like II"/>
    <property type="match status" value="1"/>
</dbReference>
<name>A0ABP8BP74_9ACTN</name>
<dbReference type="CDD" id="cd00995">
    <property type="entry name" value="PBP2_NikA_DppA_OppA_like"/>
    <property type="match status" value="1"/>
</dbReference>
<dbReference type="InterPro" id="IPR039424">
    <property type="entry name" value="SBP_5"/>
</dbReference>
<dbReference type="EMBL" id="BAABAQ010000025">
    <property type="protein sequence ID" value="GAA4210826.1"/>
    <property type="molecule type" value="Genomic_DNA"/>
</dbReference>
<keyword evidence="3 4" id="KW-0732">Signal</keyword>
<dbReference type="InterPro" id="IPR000914">
    <property type="entry name" value="SBP_5_dom"/>
</dbReference>
<proteinExistence type="inferred from homology"/>
<dbReference type="RefSeq" id="WP_344923489.1">
    <property type="nucleotide sequence ID" value="NZ_BAABAQ010000025.1"/>
</dbReference>
<dbReference type="PANTHER" id="PTHR30290:SF9">
    <property type="entry name" value="OLIGOPEPTIDE-BINDING PROTEIN APPA"/>
    <property type="match status" value="1"/>
</dbReference>
<evidence type="ECO:0000313" key="7">
    <source>
        <dbReference type="Proteomes" id="UP001501251"/>
    </source>
</evidence>
<evidence type="ECO:0000256" key="2">
    <source>
        <dbReference type="ARBA" id="ARBA00022448"/>
    </source>
</evidence>
<reference evidence="7" key="1">
    <citation type="journal article" date="2019" name="Int. J. Syst. Evol. Microbiol.">
        <title>The Global Catalogue of Microorganisms (GCM) 10K type strain sequencing project: providing services to taxonomists for standard genome sequencing and annotation.</title>
        <authorList>
            <consortium name="The Broad Institute Genomics Platform"/>
            <consortium name="The Broad Institute Genome Sequencing Center for Infectious Disease"/>
            <person name="Wu L."/>
            <person name="Ma J."/>
        </authorList>
    </citation>
    <scope>NUCLEOTIDE SEQUENCE [LARGE SCALE GENOMIC DNA]</scope>
    <source>
        <strain evidence="7">JCM 17388</strain>
    </source>
</reference>
<feature type="domain" description="Solute-binding protein family 5" evidence="5">
    <location>
        <begin position="92"/>
        <end position="438"/>
    </location>
</feature>
<evidence type="ECO:0000256" key="3">
    <source>
        <dbReference type="ARBA" id="ARBA00022729"/>
    </source>
</evidence>
<keyword evidence="7" id="KW-1185">Reference proteome</keyword>
<sequence length="542" mass="59586">MLIRRIRSTCLSRAALVWAAALGVLATACTGGGPPGGAGNTSPVPGGRLVYAVEADANGFDPVRNPYTSQTFAMGGTIIESLAALDAQGRWRPFLAEEIVPHREFEGWTIRLRRGISFTNGEALTAKVVGANLEAQRRSPLSAVVMRPLASVKVTDERTVEVLMSEPWATFPYYLAGQLGLMVPVASLRDPGAAARHPVGTGPFRLRTYTPGSRFVVTRNPRYWRSGLPFLDEIEFRVVPDPRTKSQALKAGGVDVVETGDEDFATFQKLAKDRGHQIFRPAGMSVQVYHWRLNTAVPPLDDVRVRRAMAHATDRRAHISALRSGLTTEAEGPWSQDTPWYAPTDYPEHDPARAKALIDEYKREKRGGSVTILTSTDRGAVRNAELARDTWRRAGLDVRIEEADQATLHRRIATGRFHVGVGLSYSASDPDGETYTSMHSKFASPVGTIATNVSRIRDLRLDDALDRGRSTDDLVVRRQAYTTVQRRVNELVPFIWIDHLSTVGVIASPKVRGITDHTLPDGAKGLPLNGRVHPFAQIWIQP</sequence>
<dbReference type="Pfam" id="PF00496">
    <property type="entry name" value="SBP_bac_5"/>
    <property type="match status" value="1"/>
</dbReference>
<accession>A0ABP8BP74</accession>
<comment type="similarity">
    <text evidence="1">Belongs to the bacterial solute-binding protein 5 family.</text>
</comment>
<evidence type="ECO:0000313" key="6">
    <source>
        <dbReference type="EMBL" id="GAA4210826.1"/>
    </source>
</evidence>
<feature type="chain" id="PRO_5047440359" description="Solute-binding protein family 5 domain-containing protein" evidence="4">
    <location>
        <begin position="27"/>
        <end position="542"/>
    </location>
</feature>
<keyword evidence="2" id="KW-0813">Transport</keyword>
<gene>
    <name evidence="6" type="ORF">GCM10022252_79150</name>
</gene>
<evidence type="ECO:0000256" key="4">
    <source>
        <dbReference type="SAM" id="SignalP"/>
    </source>
</evidence>
<dbReference type="InterPro" id="IPR030678">
    <property type="entry name" value="Peptide/Ni-bd"/>
</dbReference>
<dbReference type="Gene3D" id="3.10.105.10">
    <property type="entry name" value="Dipeptide-binding Protein, Domain 3"/>
    <property type="match status" value="1"/>
</dbReference>
<dbReference type="PANTHER" id="PTHR30290">
    <property type="entry name" value="PERIPLASMIC BINDING COMPONENT OF ABC TRANSPORTER"/>
    <property type="match status" value="1"/>
</dbReference>
<dbReference type="PROSITE" id="PS51257">
    <property type="entry name" value="PROKAR_LIPOPROTEIN"/>
    <property type="match status" value="1"/>
</dbReference>